<evidence type="ECO:0000313" key="7">
    <source>
        <dbReference type="EMBL" id="GAF93618.1"/>
    </source>
</evidence>
<dbReference type="InterPro" id="IPR036849">
    <property type="entry name" value="Enolase-like_C_sf"/>
</dbReference>
<dbReference type="PANTHER" id="PTHR48080">
    <property type="entry name" value="D-GALACTONATE DEHYDRATASE-RELATED"/>
    <property type="match status" value="1"/>
</dbReference>
<dbReference type="GO" id="GO:0003824">
    <property type="term" value="F:catalytic activity"/>
    <property type="evidence" value="ECO:0007669"/>
    <property type="project" value="UniProtKB-ARBA"/>
</dbReference>
<dbReference type="Pfam" id="PF13378">
    <property type="entry name" value="MR_MLE_C"/>
    <property type="match status" value="1"/>
</dbReference>
<comment type="cofactor">
    <cofactor evidence="1">
        <name>Mg(2+)</name>
        <dbReference type="ChEBI" id="CHEBI:18420"/>
    </cofactor>
</comment>
<feature type="non-terminal residue" evidence="7">
    <location>
        <position position="215"/>
    </location>
</feature>
<keyword evidence="4" id="KW-0460">Magnesium</keyword>
<dbReference type="SUPFAM" id="SSF51604">
    <property type="entry name" value="Enolase C-terminal domain-like"/>
    <property type="match status" value="1"/>
</dbReference>
<comment type="caution">
    <text evidence="7">The sequence shown here is derived from an EMBL/GenBank/DDBJ whole genome shotgun (WGS) entry which is preliminary data.</text>
</comment>
<dbReference type="AlphaFoldDB" id="X0TJB3"/>
<evidence type="ECO:0000256" key="3">
    <source>
        <dbReference type="ARBA" id="ARBA00022723"/>
    </source>
</evidence>
<proteinExistence type="inferred from homology"/>
<feature type="domain" description="Enolase C-terminal" evidence="6">
    <location>
        <begin position="146"/>
        <end position="212"/>
    </location>
</feature>
<accession>X0TJB3</accession>
<evidence type="ECO:0000259" key="6">
    <source>
        <dbReference type="Pfam" id="PF13378"/>
    </source>
</evidence>
<gene>
    <name evidence="7" type="ORF">S01H1_25967</name>
</gene>
<evidence type="ECO:0000256" key="1">
    <source>
        <dbReference type="ARBA" id="ARBA00001946"/>
    </source>
</evidence>
<dbReference type="Pfam" id="PF02746">
    <property type="entry name" value="MR_MLE_N"/>
    <property type="match status" value="1"/>
</dbReference>
<sequence length="215" mass="23718">MKITRIDVYQVSYKLLNHKYAWSRGQAVTSFVSSILKIFTDEGVNGFGEVCPLGSAYMDAYARGVPDGIREIGPLLIGQDPCQLNVINSIMDSAMTGHNYIKSPLDIACWDILGKAAGMPLSTLLGGRCRENYPLYRAISQGPAEEMAEDVTRFREEGYRRFQLKVGGDPDEDVHRIRAVLKVIQPGDTLVADANTGWLMHKAIRVVNALAGEQV</sequence>
<evidence type="ECO:0000259" key="5">
    <source>
        <dbReference type="Pfam" id="PF02746"/>
    </source>
</evidence>
<dbReference type="EMBL" id="BARS01015721">
    <property type="protein sequence ID" value="GAF93618.1"/>
    <property type="molecule type" value="Genomic_DNA"/>
</dbReference>
<evidence type="ECO:0000256" key="4">
    <source>
        <dbReference type="ARBA" id="ARBA00022842"/>
    </source>
</evidence>
<evidence type="ECO:0008006" key="8">
    <source>
        <dbReference type="Google" id="ProtNLM"/>
    </source>
</evidence>
<dbReference type="Gene3D" id="3.30.390.10">
    <property type="entry name" value="Enolase-like, N-terminal domain"/>
    <property type="match status" value="1"/>
</dbReference>
<protein>
    <recommendedName>
        <fullName evidence="8">Mandelate racemase/muconate lactonizing enzyme N-terminal domain-containing protein</fullName>
    </recommendedName>
</protein>
<comment type="similarity">
    <text evidence="2">Belongs to the mandelate racemase/muconate lactonizing enzyme family.</text>
</comment>
<name>X0TJB3_9ZZZZ</name>
<dbReference type="InterPro" id="IPR029065">
    <property type="entry name" value="Enolase_C-like"/>
</dbReference>
<dbReference type="FunFam" id="3.30.390.10:FF:000009">
    <property type="entry name" value="Hydrophobic dipeptide epimerase"/>
    <property type="match status" value="1"/>
</dbReference>
<dbReference type="InterPro" id="IPR034593">
    <property type="entry name" value="DgoD-like"/>
</dbReference>
<dbReference type="Gene3D" id="3.20.20.120">
    <property type="entry name" value="Enolase-like C-terminal domain"/>
    <property type="match status" value="1"/>
</dbReference>
<dbReference type="GO" id="GO:0046872">
    <property type="term" value="F:metal ion binding"/>
    <property type="evidence" value="ECO:0007669"/>
    <property type="project" value="UniProtKB-KW"/>
</dbReference>
<keyword evidence="3" id="KW-0479">Metal-binding</keyword>
<dbReference type="SUPFAM" id="SSF54826">
    <property type="entry name" value="Enolase N-terminal domain-like"/>
    <property type="match status" value="1"/>
</dbReference>
<evidence type="ECO:0000256" key="2">
    <source>
        <dbReference type="ARBA" id="ARBA00008031"/>
    </source>
</evidence>
<organism evidence="7">
    <name type="scientific">marine sediment metagenome</name>
    <dbReference type="NCBI Taxonomy" id="412755"/>
    <lineage>
        <taxon>unclassified sequences</taxon>
        <taxon>metagenomes</taxon>
        <taxon>ecological metagenomes</taxon>
    </lineage>
</organism>
<feature type="domain" description="Mandelate racemase/muconate lactonizing enzyme N-terminal" evidence="5">
    <location>
        <begin position="34"/>
        <end position="126"/>
    </location>
</feature>
<dbReference type="InterPro" id="IPR029017">
    <property type="entry name" value="Enolase-like_N"/>
</dbReference>
<reference evidence="7" key="1">
    <citation type="journal article" date="2014" name="Front. Microbiol.">
        <title>High frequency of phylogenetically diverse reductive dehalogenase-homologous genes in deep subseafloor sedimentary metagenomes.</title>
        <authorList>
            <person name="Kawai M."/>
            <person name="Futagami T."/>
            <person name="Toyoda A."/>
            <person name="Takaki Y."/>
            <person name="Nishi S."/>
            <person name="Hori S."/>
            <person name="Arai W."/>
            <person name="Tsubouchi T."/>
            <person name="Morono Y."/>
            <person name="Uchiyama I."/>
            <person name="Ito T."/>
            <person name="Fujiyama A."/>
            <person name="Inagaki F."/>
            <person name="Takami H."/>
        </authorList>
    </citation>
    <scope>NUCLEOTIDE SEQUENCE</scope>
    <source>
        <strain evidence="7">Expedition CK06-06</strain>
    </source>
</reference>
<dbReference type="InterPro" id="IPR013341">
    <property type="entry name" value="Mandelate_racemase_N_dom"/>
</dbReference>